<dbReference type="InterPro" id="IPR036928">
    <property type="entry name" value="AS_sf"/>
</dbReference>
<protein>
    <submittedName>
        <fullName evidence="2">Amidase</fullName>
    </submittedName>
</protein>
<feature type="domain" description="Amidase" evidence="1">
    <location>
        <begin position="26"/>
        <end position="451"/>
    </location>
</feature>
<dbReference type="NCBIfam" id="NF005686">
    <property type="entry name" value="PRK07486.1"/>
    <property type="match status" value="1"/>
</dbReference>
<dbReference type="Gene3D" id="3.90.1300.10">
    <property type="entry name" value="Amidase signature (AS) domain"/>
    <property type="match status" value="1"/>
</dbReference>
<dbReference type="OrthoDB" id="9811471at2"/>
<dbReference type="InterPro" id="IPR023631">
    <property type="entry name" value="Amidase_dom"/>
</dbReference>
<accession>A0A1H7WDI1</accession>
<dbReference type="InterPro" id="IPR000120">
    <property type="entry name" value="Amidase"/>
</dbReference>
<dbReference type="AlphaFoldDB" id="A0A1H7WDI1"/>
<gene>
    <name evidence="2" type="ORF">SAMN05192533_101373</name>
</gene>
<keyword evidence="3" id="KW-1185">Reference proteome</keyword>
<dbReference type="Pfam" id="PF01425">
    <property type="entry name" value="Amidase"/>
    <property type="match status" value="1"/>
</dbReference>
<dbReference type="Proteomes" id="UP000198553">
    <property type="component" value="Unassembled WGS sequence"/>
</dbReference>
<dbReference type="SUPFAM" id="SSF75304">
    <property type="entry name" value="Amidase signature (AS) enzymes"/>
    <property type="match status" value="1"/>
</dbReference>
<dbReference type="STRING" id="930146.SAMN05192533_101373"/>
<evidence type="ECO:0000313" key="3">
    <source>
        <dbReference type="Proteomes" id="UP000198553"/>
    </source>
</evidence>
<dbReference type="EMBL" id="FOBW01000001">
    <property type="protein sequence ID" value="SEM19571.1"/>
    <property type="molecule type" value="Genomic_DNA"/>
</dbReference>
<sequence>MDKEIIYTSARHLARMIRERTLSAREVVEAHLGQIKRINPTVNAIVSLDEERALAEASRADEMLASGKNVGPLHGLPIAIKDTHHAAGFPTTNGSPIFRDYMATEDDLIVERLRAAGAIVIGKTNVPEFAAGAHTFNEVFGVTRNPYNTGKTAGGSSGGAAVAVTSGMIPFADGSDMGGSLRYPACFNNVVGLRTSPGRIPSYPKAAIYSPLAVQGPIARSVEDASFLLSVMAGPDPRSPLSIEEPGAKFLTPFNHDLKGKRIAWSADLGGLVPVDSAVKKNFEQQLKVFQDLGCEVEEACPNLEGAEEVFQVLRAWEFDVSFSALFDRYRELLKPSLIWNLEKGRNLRGSDISRAENLRHQLYHEMRDFYAKYDALLLPVSQVSAFDANLEYPTAINDVQMESYLDWMRSCYYISATGNPALSVPCGFTDDGLPLGLQIVGPHRGDYEVLRIGYAFEQATKYGERRPNLIIKNDIQLS</sequence>
<name>A0A1H7WDI1_9BACI</name>
<dbReference type="GO" id="GO:0003824">
    <property type="term" value="F:catalytic activity"/>
    <property type="evidence" value="ECO:0007669"/>
    <property type="project" value="InterPro"/>
</dbReference>
<evidence type="ECO:0000313" key="2">
    <source>
        <dbReference type="EMBL" id="SEM19571.1"/>
    </source>
</evidence>
<dbReference type="PANTHER" id="PTHR11895">
    <property type="entry name" value="TRANSAMIDASE"/>
    <property type="match status" value="1"/>
</dbReference>
<proteinExistence type="predicted"/>
<dbReference type="PANTHER" id="PTHR11895:SF76">
    <property type="entry name" value="INDOLEACETAMIDE HYDROLASE"/>
    <property type="match status" value="1"/>
</dbReference>
<organism evidence="2 3">
    <name type="scientific">Mesobacillus persicus</name>
    <dbReference type="NCBI Taxonomy" id="930146"/>
    <lineage>
        <taxon>Bacteria</taxon>
        <taxon>Bacillati</taxon>
        <taxon>Bacillota</taxon>
        <taxon>Bacilli</taxon>
        <taxon>Bacillales</taxon>
        <taxon>Bacillaceae</taxon>
        <taxon>Mesobacillus</taxon>
    </lineage>
</organism>
<reference evidence="3" key="1">
    <citation type="submission" date="2016-10" db="EMBL/GenBank/DDBJ databases">
        <authorList>
            <person name="Varghese N."/>
            <person name="Submissions S."/>
        </authorList>
    </citation>
    <scope>NUCLEOTIDE SEQUENCE [LARGE SCALE GENOMIC DNA]</scope>
    <source>
        <strain evidence="3">B48,IBRC-M 10115,DSM 25386,CECT 8001</strain>
    </source>
</reference>
<evidence type="ECO:0000259" key="1">
    <source>
        <dbReference type="Pfam" id="PF01425"/>
    </source>
</evidence>
<dbReference type="RefSeq" id="WP_090740594.1">
    <property type="nucleotide sequence ID" value="NZ_FOBW01000001.1"/>
</dbReference>